<comment type="caution">
    <text evidence="3">The sequence shown here is derived from an EMBL/GenBank/DDBJ whole genome shotgun (WGS) entry which is preliminary data.</text>
</comment>
<feature type="compositionally biased region" description="Basic residues" evidence="1">
    <location>
        <begin position="91"/>
        <end position="105"/>
    </location>
</feature>
<dbReference type="AlphaFoldDB" id="A0AAD9P6G9"/>
<feature type="compositionally biased region" description="Polar residues" evidence="1">
    <location>
        <begin position="66"/>
        <end position="90"/>
    </location>
</feature>
<dbReference type="GO" id="GO:0000209">
    <property type="term" value="P:protein polyubiquitination"/>
    <property type="evidence" value="ECO:0007669"/>
    <property type="project" value="TreeGrafter"/>
</dbReference>
<sequence length="573" mass="65279">MDTSQVDDILRQPGIIANPVLPLDLSMANLHASSSKTESSSNSRTELYVPPKKRLTWRAMQRESTKTSSQPTESASCSTALDLSVKGTTGSKHKTKQTRKRRKPSRTYDFGTGKPKRQKKKKESAASSKDDAELLSSCVPSESTTHTSTESLKAHASEVPCLAMKTICTTCAKIWKQSQRKQKGCRKRQRGATDPSDRRQSQRLVIKNLKLPFSELPRECKLAIFSFLSPQERCVASLVCHDWNELMYLPGLWSHINLNIFDAAVMSKAGGSPKMGMCARFNIYMARMRKYFDFLCSLHANMRSLTFHLDVAHPRDNWLSLILSFLETTLCDNLRVLDIDWTVTPVRPCQVDMFCCVFNKVRSAFRHHRQRVGCFHQLMAMLTRRAPSVRTLHMPFDWSERSVLHLCRLRQLEVLKLAKYVNLNRLSQDLLDTVLANLPCLRHLELEVCMPTFSSQTLYSVAHNTLETLDVSRSRGFFLKRVGLPRLRTLCVQRTEWQGPLAPGRCDFLPCLYSLCSVGAPNLSFINRCRLQPYWHNFLYDELDLLLKKVCPCKEHATVQPVIQPAVEPPGDD</sequence>
<keyword evidence="4" id="KW-1185">Reference proteome</keyword>
<dbReference type="InterPro" id="IPR036047">
    <property type="entry name" value="F-box-like_dom_sf"/>
</dbReference>
<dbReference type="Proteomes" id="UP001209878">
    <property type="component" value="Unassembled WGS sequence"/>
</dbReference>
<dbReference type="GO" id="GO:0019005">
    <property type="term" value="C:SCF ubiquitin ligase complex"/>
    <property type="evidence" value="ECO:0007669"/>
    <property type="project" value="TreeGrafter"/>
</dbReference>
<dbReference type="SUPFAM" id="SSF52047">
    <property type="entry name" value="RNI-like"/>
    <property type="match status" value="1"/>
</dbReference>
<evidence type="ECO:0000313" key="3">
    <source>
        <dbReference type="EMBL" id="KAK2188964.1"/>
    </source>
</evidence>
<feature type="compositionally biased region" description="Low complexity" evidence="1">
    <location>
        <begin position="33"/>
        <end position="43"/>
    </location>
</feature>
<dbReference type="PANTHER" id="PTHR16008:SF6">
    <property type="entry name" value="SI:DKEY-12E7.1"/>
    <property type="match status" value="1"/>
</dbReference>
<name>A0AAD9P6G9_RIDPI</name>
<protein>
    <recommendedName>
        <fullName evidence="2">F-box domain-containing protein</fullName>
    </recommendedName>
</protein>
<accession>A0AAD9P6G9</accession>
<dbReference type="SUPFAM" id="SSF81383">
    <property type="entry name" value="F-box domain"/>
    <property type="match status" value="1"/>
</dbReference>
<feature type="compositionally biased region" description="Low complexity" evidence="1">
    <location>
        <begin position="134"/>
        <end position="151"/>
    </location>
</feature>
<gene>
    <name evidence="3" type="ORF">NP493_119g08006</name>
</gene>
<feature type="region of interest" description="Disordered" evidence="1">
    <location>
        <begin position="31"/>
        <end position="151"/>
    </location>
</feature>
<feature type="domain" description="F-box" evidence="2">
    <location>
        <begin position="210"/>
        <end position="256"/>
    </location>
</feature>
<dbReference type="InterPro" id="IPR032675">
    <property type="entry name" value="LRR_dom_sf"/>
</dbReference>
<evidence type="ECO:0000259" key="2">
    <source>
        <dbReference type="PROSITE" id="PS50181"/>
    </source>
</evidence>
<proteinExistence type="predicted"/>
<dbReference type="PANTHER" id="PTHR16008">
    <property type="entry name" value="F-BOX ONLY PROTEIN 4"/>
    <property type="match status" value="1"/>
</dbReference>
<dbReference type="InterPro" id="IPR001810">
    <property type="entry name" value="F-box_dom"/>
</dbReference>
<dbReference type="Gene3D" id="3.80.10.10">
    <property type="entry name" value="Ribonuclease Inhibitor"/>
    <property type="match status" value="1"/>
</dbReference>
<feature type="region of interest" description="Disordered" evidence="1">
    <location>
        <begin position="182"/>
        <end position="201"/>
    </location>
</feature>
<dbReference type="EMBL" id="JAODUO010000118">
    <property type="protein sequence ID" value="KAK2188964.1"/>
    <property type="molecule type" value="Genomic_DNA"/>
</dbReference>
<dbReference type="GO" id="GO:0031146">
    <property type="term" value="P:SCF-dependent proteasomal ubiquitin-dependent protein catabolic process"/>
    <property type="evidence" value="ECO:0007669"/>
    <property type="project" value="InterPro"/>
</dbReference>
<evidence type="ECO:0000256" key="1">
    <source>
        <dbReference type="SAM" id="MobiDB-lite"/>
    </source>
</evidence>
<dbReference type="PROSITE" id="PS50181">
    <property type="entry name" value="FBOX"/>
    <property type="match status" value="1"/>
</dbReference>
<reference evidence="3" key="1">
    <citation type="journal article" date="2023" name="Mol. Biol. Evol.">
        <title>Third-Generation Sequencing Reveals the Adaptive Role of the Epigenome in Three Deep-Sea Polychaetes.</title>
        <authorList>
            <person name="Perez M."/>
            <person name="Aroh O."/>
            <person name="Sun Y."/>
            <person name="Lan Y."/>
            <person name="Juniper S.K."/>
            <person name="Young C.R."/>
            <person name="Angers B."/>
            <person name="Qian P.Y."/>
        </authorList>
    </citation>
    <scope>NUCLEOTIDE SEQUENCE</scope>
    <source>
        <strain evidence="3">R07B-5</strain>
    </source>
</reference>
<organism evidence="3 4">
    <name type="scientific">Ridgeia piscesae</name>
    <name type="common">Tubeworm</name>
    <dbReference type="NCBI Taxonomy" id="27915"/>
    <lineage>
        <taxon>Eukaryota</taxon>
        <taxon>Metazoa</taxon>
        <taxon>Spiralia</taxon>
        <taxon>Lophotrochozoa</taxon>
        <taxon>Annelida</taxon>
        <taxon>Polychaeta</taxon>
        <taxon>Sedentaria</taxon>
        <taxon>Canalipalpata</taxon>
        <taxon>Sabellida</taxon>
        <taxon>Siboglinidae</taxon>
        <taxon>Ridgeia</taxon>
    </lineage>
</organism>
<dbReference type="SMART" id="SM00256">
    <property type="entry name" value="FBOX"/>
    <property type="match status" value="1"/>
</dbReference>
<dbReference type="Gene3D" id="1.20.1280.50">
    <property type="match status" value="1"/>
</dbReference>
<dbReference type="InterPro" id="IPR039588">
    <property type="entry name" value="FBXO4"/>
</dbReference>
<dbReference type="Pfam" id="PF12937">
    <property type="entry name" value="F-box-like"/>
    <property type="match status" value="1"/>
</dbReference>
<evidence type="ECO:0000313" key="4">
    <source>
        <dbReference type="Proteomes" id="UP001209878"/>
    </source>
</evidence>